<dbReference type="InterPro" id="IPR019282">
    <property type="entry name" value="Glycoamylase-like_cons_dom"/>
</dbReference>
<evidence type="ECO:0000313" key="2">
    <source>
        <dbReference type="EMBL" id="RGQ50434.1"/>
    </source>
</evidence>
<sequence length="454" mass="51580">MIKKQVSIGTIKIQYSLLLFLLLLGFTQCKSPAAKEDRLSDDALMDTVQRRTFNYFWEGAEPNSGLARERIHMDGVYPENDQNVITSGGSGFGIMAILAGIDRGYVTRQEGLERMEKIVSFLETADRFHGAYPHWWYGDTGKVKPFGQKDNGGDLVETAFIMQALLSVHQYYIDGSPAEQALAARIDKLWREVDWNFYRQNGQNVLYWHWSPEYGWEMNFPVHGYNECLIMYILAAASPTHGVPAAVYHEGWAQNGAIVDPHKVENIELHLRYQGTEAGPLFWAQYSFLGLDPIGLKDEYCANYFDEMRNLTLVNRAYCVRNPKHYKGFGPDCWGLTASYSVNGYAAHAPNERDDQGVISPTAALSSIVYTPEQSLQVMRHLYEMGDKVFGPYGFYDAFSETDNWFPQRYLAIDQGPIAVMIENYRSGLLWKLFMSHPDVQKGLKKLGLSTVSK</sequence>
<comment type="caution">
    <text evidence="2">The sequence shown here is derived from an EMBL/GenBank/DDBJ whole genome shotgun (WGS) entry which is preliminary data.</text>
</comment>
<dbReference type="Gene3D" id="1.50.10.140">
    <property type="match status" value="1"/>
</dbReference>
<accession>A0A412BAS1</accession>
<protein>
    <submittedName>
        <fullName evidence="2">DUF3131 domain-containing protein</fullName>
    </submittedName>
</protein>
<name>A0A412BAS1_BACUN</name>
<dbReference type="PIRSF" id="PIRSF028431">
    <property type="entry name" value="UCP028431"/>
    <property type="match status" value="1"/>
</dbReference>
<evidence type="ECO:0000259" key="1">
    <source>
        <dbReference type="Pfam" id="PF10091"/>
    </source>
</evidence>
<evidence type="ECO:0000313" key="3">
    <source>
        <dbReference type="Proteomes" id="UP000283680"/>
    </source>
</evidence>
<dbReference type="EMBL" id="QRTH01000006">
    <property type="protein sequence ID" value="RGQ50434.1"/>
    <property type="molecule type" value="Genomic_DNA"/>
</dbReference>
<dbReference type="InterPro" id="IPR016883">
    <property type="entry name" value="UCP028431"/>
</dbReference>
<feature type="domain" description="Glycoamylase-like" evidence="1">
    <location>
        <begin position="219"/>
        <end position="438"/>
    </location>
</feature>
<dbReference type="RefSeq" id="WP_117964736.1">
    <property type="nucleotide sequence ID" value="NZ_JAHOJB010000001.1"/>
</dbReference>
<dbReference type="Pfam" id="PF10091">
    <property type="entry name" value="Glycoamylase"/>
    <property type="match status" value="1"/>
</dbReference>
<dbReference type="Proteomes" id="UP000283680">
    <property type="component" value="Unassembled WGS sequence"/>
</dbReference>
<gene>
    <name evidence="2" type="ORF">DWY92_13415</name>
</gene>
<dbReference type="AlphaFoldDB" id="A0A412BAS1"/>
<proteinExistence type="predicted"/>
<organism evidence="2 3">
    <name type="scientific">Bacteroides uniformis</name>
    <dbReference type="NCBI Taxonomy" id="820"/>
    <lineage>
        <taxon>Bacteria</taxon>
        <taxon>Pseudomonadati</taxon>
        <taxon>Bacteroidota</taxon>
        <taxon>Bacteroidia</taxon>
        <taxon>Bacteroidales</taxon>
        <taxon>Bacteroidaceae</taxon>
        <taxon>Bacteroides</taxon>
    </lineage>
</organism>
<reference evidence="2 3" key="1">
    <citation type="submission" date="2018-08" db="EMBL/GenBank/DDBJ databases">
        <title>A genome reference for cultivated species of the human gut microbiota.</title>
        <authorList>
            <person name="Zou Y."/>
            <person name="Xue W."/>
            <person name="Luo G."/>
        </authorList>
    </citation>
    <scope>NUCLEOTIDE SEQUENCE [LARGE SCALE GENOMIC DNA]</scope>
    <source>
        <strain evidence="2 3">AF28-11</strain>
    </source>
</reference>